<keyword evidence="8" id="KW-1133">Transmembrane helix</keyword>
<dbReference type="PANTHER" id="PTHR34220:SF7">
    <property type="entry name" value="SENSOR HISTIDINE KINASE YPDA"/>
    <property type="match status" value="1"/>
</dbReference>
<evidence type="ECO:0000259" key="9">
    <source>
        <dbReference type="PROSITE" id="PS50885"/>
    </source>
</evidence>
<protein>
    <submittedName>
        <fullName evidence="10">Sensor histidine kinase</fullName>
    </submittedName>
</protein>
<dbReference type="CDD" id="cd06225">
    <property type="entry name" value="HAMP"/>
    <property type="match status" value="1"/>
</dbReference>
<keyword evidence="6 8" id="KW-0472">Membrane</keyword>
<feature type="region of interest" description="Disordered" evidence="7">
    <location>
        <begin position="603"/>
        <end position="624"/>
    </location>
</feature>
<keyword evidence="8" id="KW-0812">Transmembrane</keyword>
<gene>
    <name evidence="10" type="ORF">H7B90_08605</name>
</gene>
<comment type="subcellular location">
    <subcellularLocation>
        <location evidence="1">Cell membrane</location>
        <topology evidence="1">Multi-pass membrane protein</topology>
    </subcellularLocation>
</comment>
<reference evidence="10 11" key="1">
    <citation type="submission" date="2020-08" db="EMBL/GenBank/DDBJ databases">
        <title>Cohnella phylogeny.</title>
        <authorList>
            <person name="Dunlap C."/>
        </authorList>
    </citation>
    <scope>NUCLEOTIDE SEQUENCE [LARGE SCALE GENOMIC DNA]</scope>
    <source>
        <strain evidence="10 11">DSM 25239</strain>
    </source>
</reference>
<dbReference type="PANTHER" id="PTHR34220">
    <property type="entry name" value="SENSOR HISTIDINE KINASE YPDA"/>
    <property type="match status" value="1"/>
</dbReference>
<dbReference type="InterPro" id="IPR010559">
    <property type="entry name" value="Sig_transdc_His_kin_internal"/>
</dbReference>
<dbReference type="Proteomes" id="UP000553776">
    <property type="component" value="Unassembled WGS sequence"/>
</dbReference>
<dbReference type="Pfam" id="PF02518">
    <property type="entry name" value="HATPase_c"/>
    <property type="match status" value="1"/>
</dbReference>
<evidence type="ECO:0000256" key="3">
    <source>
        <dbReference type="ARBA" id="ARBA00022553"/>
    </source>
</evidence>
<dbReference type="SUPFAM" id="SSF158472">
    <property type="entry name" value="HAMP domain-like"/>
    <property type="match status" value="1"/>
</dbReference>
<evidence type="ECO:0000256" key="5">
    <source>
        <dbReference type="ARBA" id="ARBA00022777"/>
    </source>
</evidence>
<feature type="domain" description="HAMP" evidence="9">
    <location>
        <begin position="323"/>
        <end position="375"/>
    </location>
</feature>
<evidence type="ECO:0000256" key="4">
    <source>
        <dbReference type="ARBA" id="ARBA00022679"/>
    </source>
</evidence>
<comment type="caution">
    <text evidence="10">The sequence shown here is derived from an EMBL/GenBank/DDBJ whole genome shotgun (WGS) entry which is preliminary data.</text>
</comment>
<name>A0A841TTF5_9BACL</name>
<dbReference type="InterPro" id="IPR050640">
    <property type="entry name" value="Bact_2-comp_sensor_kinase"/>
</dbReference>
<dbReference type="Pfam" id="PF06580">
    <property type="entry name" value="His_kinase"/>
    <property type="match status" value="1"/>
</dbReference>
<evidence type="ECO:0000313" key="11">
    <source>
        <dbReference type="Proteomes" id="UP000553776"/>
    </source>
</evidence>
<evidence type="ECO:0000313" key="10">
    <source>
        <dbReference type="EMBL" id="MBB6691455.1"/>
    </source>
</evidence>
<evidence type="ECO:0000256" key="8">
    <source>
        <dbReference type="SAM" id="Phobius"/>
    </source>
</evidence>
<evidence type="ECO:0000256" key="1">
    <source>
        <dbReference type="ARBA" id="ARBA00004651"/>
    </source>
</evidence>
<evidence type="ECO:0000256" key="6">
    <source>
        <dbReference type="ARBA" id="ARBA00023136"/>
    </source>
</evidence>
<dbReference type="InterPro" id="IPR003660">
    <property type="entry name" value="HAMP_dom"/>
</dbReference>
<dbReference type="SUPFAM" id="SSF55874">
    <property type="entry name" value="ATPase domain of HSP90 chaperone/DNA topoisomerase II/histidine kinase"/>
    <property type="match status" value="1"/>
</dbReference>
<feature type="transmembrane region" description="Helical" evidence="8">
    <location>
        <begin position="302"/>
        <end position="322"/>
    </location>
</feature>
<dbReference type="InterPro" id="IPR036890">
    <property type="entry name" value="HATPase_C_sf"/>
</dbReference>
<keyword evidence="4" id="KW-0808">Transferase</keyword>
<organism evidence="10 11">
    <name type="scientific">Cohnella xylanilytica</name>
    <dbReference type="NCBI Taxonomy" id="557555"/>
    <lineage>
        <taxon>Bacteria</taxon>
        <taxon>Bacillati</taxon>
        <taxon>Bacillota</taxon>
        <taxon>Bacilli</taxon>
        <taxon>Bacillales</taxon>
        <taxon>Paenibacillaceae</taxon>
        <taxon>Cohnella</taxon>
    </lineage>
</organism>
<dbReference type="AlphaFoldDB" id="A0A841TTF5"/>
<evidence type="ECO:0000256" key="7">
    <source>
        <dbReference type="SAM" id="MobiDB-lite"/>
    </source>
</evidence>
<dbReference type="EMBL" id="JACJVR010000030">
    <property type="protein sequence ID" value="MBB6691455.1"/>
    <property type="molecule type" value="Genomic_DNA"/>
</dbReference>
<keyword evidence="3" id="KW-0597">Phosphoprotein</keyword>
<dbReference type="GO" id="GO:0000155">
    <property type="term" value="F:phosphorelay sensor kinase activity"/>
    <property type="evidence" value="ECO:0007669"/>
    <property type="project" value="InterPro"/>
</dbReference>
<evidence type="ECO:0000256" key="2">
    <source>
        <dbReference type="ARBA" id="ARBA00022475"/>
    </source>
</evidence>
<keyword evidence="5 10" id="KW-0418">Kinase</keyword>
<proteinExistence type="predicted"/>
<dbReference type="Gene3D" id="3.30.565.10">
    <property type="entry name" value="Histidine kinase-like ATPase, C-terminal domain"/>
    <property type="match status" value="1"/>
</dbReference>
<keyword evidence="11" id="KW-1185">Reference proteome</keyword>
<feature type="transmembrane region" description="Helical" evidence="8">
    <location>
        <begin position="21"/>
        <end position="41"/>
    </location>
</feature>
<dbReference type="InterPro" id="IPR003594">
    <property type="entry name" value="HATPase_dom"/>
</dbReference>
<dbReference type="SMART" id="SM00304">
    <property type="entry name" value="HAMP"/>
    <property type="match status" value="1"/>
</dbReference>
<dbReference type="PROSITE" id="PS50885">
    <property type="entry name" value="HAMP"/>
    <property type="match status" value="1"/>
</dbReference>
<dbReference type="Gene3D" id="6.10.340.10">
    <property type="match status" value="1"/>
</dbReference>
<accession>A0A841TTF5</accession>
<keyword evidence="2" id="KW-1003">Cell membrane</keyword>
<dbReference type="GO" id="GO:0005886">
    <property type="term" value="C:plasma membrane"/>
    <property type="evidence" value="ECO:0007669"/>
    <property type="project" value="UniProtKB-SubCell"/>
</dbReference>
<sequence length="624" mass="70200">MLAGTGVALDRRRRPVRMSLFAKYLGLIVLLFIPIGLLFAYSNQVANRVIGQELRDSNIKQLSFLSSQIDSRINQTMDFVFTFARDPNVQKFNGLNLWDDPYDRMQTRYTIQEKLALQSGIVNIWPVEFTVYSQLHKEAISNSSTNIEYDEKYLQRHMSGKWTYEDGAAAGDEGKAFRWFYTNALGQQNELKGSNLVVQASFGPGNIQNMLDTYKEGGQGDPLFYSPGEQPILNRSASPELARELKRYLDSQTVEDTRQSTVELQGQSYLVSLVKSPLLDWYLVDLVPLDRILGPISSTRNLFYLSLALLFAIGAFISVLLYRDIQRPILKLIRGLQKVQRGDFAARIDAKASHEFTYLFYRFNDMSRQIESLIRNVLSEKLRAQEATMKQLQAQINPHFLYNCLGYMINMAQMKDEEAVVTMGYNLSSYYRYITRMEKPTASLADEIKLIVNYLDIQKLRNGRIQYAIDIPEEMLGQQVPRLLLQPVVENAVIHGVGKSYSSGEIRVSGEIADGFCRIYVDDDGPGMDAEKQERLNQKMKGPLQEDMGCGLWNTNQRLLHLYGERSYLFFAKSSLGGFRTEIVWEVPRGGSGTGFANAAGGNGNGSGNGNGNGSGNGIGNGNG</sequence>